<organism evidence="1">
    <name type="scientific">marine sediment metagenome</name>
    <dbReference type="NCBI Taxonomy" id="412755"/>
    <lineage>
        <taxon>unclassified sequences</taxon>
        <taxon>metagenomes</taxon>
        <taxon>ecological metagenomes</taxon>
    </lineage>
</organism>
<accession>A0A0F9LJ70</accession>
<proteinExistence type="predicted"/>
<evidence type="ECO:0000313" key="1">
    <source>
        <dbReference type="EMBL" id="KKM95049.1"/>
    </source>
</evidence>
<reference evidence="1" key="1">
    <citation type="journal article" date="2015" name="Nature">
        <title>Complex archaea that bridge the gap between prokaryotes and eukaryotes.</title>
        <authorList>
            <person name="Spang A."/>
            <person name="Saw J.H."/>
            <person name="Jorgensen S.L."/>
            <person name="Zaremba-Niedzwiedzka K."/>
            <person name="Martijn J."/>
            <person name="Lind A.E."/>
            <person name="van Eijk R."/>
            <person name="Schleper C."/>
            <person name="Guy L."/>
            <person name="Ettema T.J."/>
        </authorList>
    </citation>
    <scope>NUCLEOTIDE SEQUENCE</scope>
</reference>
<sequence length="74" mass="8152">MINRILIDLSFPDPSWATALYNHAKAIIDHAETLNPGTIYEERGHILSQECTHADPSPGPCIILAEEWTPSDPG</sequence>
<gene>
    <name evidence="1" type="ORF">LCGC14_1192140</name>
</gene>
<protein>
    <submittedName>
        <fullName evidence="1">Uncharacterized protein</fullName>
    </submittedName>
</protein>
<comment type="caution">
    <text evidence="1">The sequence shown here is derived from an EMBL/GenBank/DDBJ whole genome shotgun (WGS) entry which is preliminary data.</text>
</comment>
<dbReference type="AlphaFoldDB" id="A0A0F9LJ70"/>
<dbReference type="EMBL" id="LAZR01006059">
    <property type="protein sequence ID" value="KKM95049.1"/>
    <property type="molecule type" value="Genomic_DNA"/>
</dbReference>
<name>A0A0F9LJ70_9ZZZZ</name>